<feature type="chain" id="PRO_5044384690" evidence="2">
    <location>
        <begin position="26"/>
        <end position="306"/>
    </location>
</feature>
<proteinExistence type="predicted"/>
<protein>
    <submittedName>
        <fullName evidence="3">Copper resistance protein B</fullName>
    </submittedName>
</protein>
<dbReference type="Proteomes" id="UP001199322">
    <property type="component" value="Unassembled WGS sequence"/>
</dbReference>
<dbReference type="GO" id="GO:0006878">
    <property type="term" value="P:intracellular copper ion homeostasis"/>
    <property type="evidence" value="ECO:0007669"/>
    <property type="project" value="InterPro"/>
</dbReference>
<keyword evidence="2" id="KW-0732">Signal</keyword>
<reference evidence="3" key="1">
    <citation type="submission" date="2018-06" db="EMBL/GenBank/DDBJ databases">
        <authorList>
            <person name="O'Rourke A."/>
        </authorList>
    </citation>
    <scope>NUCLEOTIDE SEQUENCE</scope>
    <source>
        <strain evidence="3">132550021-3</strain>
    </source>
</reference>
<name>A0A2P4RAA0_RALPI</name>
<feature type="region of interest" description="Disordered" evidence="1">
    <location>
        <begin position="27"/>
        <end position="53"/>
    </location>
</feature>
<organism evidence="3 4">
    <name type="scientific">Ralstonia pickettii</name>
    <name type="common">Burkholderia pickettii</name>
    <dbReference type="NCBI Taxonomy" id="329"/>
    <lineage>
        <taxon>Bacteria</taxon>
        <taxon>Pseudomonadati</taxon>
        <taxon>Pseudomonadota</taxon>
        <taxon>Betaproteobacteria</taxon>
        <taxon>Burkholderiales</taxon>
        <taxon>Burkholderiaceae</taxon>
        <taxon>Ralstonia</taxon>
    </lineage>
</organism>
<comment type="caution">
    <text evidence="3">The sequence shown here is derived from an EMBL/GenBank/DDBJ whole genome shotgun (WGS) entry which is preliminary data.</text>
</comment>
<dbReference type="AlphaFoldDB" id="A0A2P4RAA0"/>
<feature type="region of interest" description="Disordered" evidence="1">
    <location>
        <begin position="72"/>
        <end position="91"/>
    </location>
</feature>
<evidence type="ECO:0000256" key="1">
    <source>
        <dbReference type="SAM" id="MobiDB-lite"/>
    </source>
</evidence>
<accession>A0A2P4RAA0</accession>
<dbReference type="EMBL" id="QGBI01000055">
    <property type="protein sequence ID" value="MBX3893607.1"/>
    <property type="molecule type" value="Genomic_DNA"/>
</dbReference>
<dbReference type="OrthoDB" id="9778934at2"/>
<dbReference type="SUPFAM" id="SSF103515">
    <property type="entry name" value="Autotransporter"/>
    <property type="match status" value="1"/>
</dbReference>
<feature type="signal peptide" evidence="2">
    <location>
        <begin position="1"/>
        <end position="25"/>
    </location>
</feature>
<dbReference type="InterPro" id="IPR007939">
    <property type="entry name" value="Cu-R_B_prcur"/>
</dbReference>
<evidence type="ECO:0000313" key="3">
    <source>
        <dbReference type="EMBL" id="MBX3893607.1"/>
    </source>
</evidence>
<dbReference type="InterPro" id="IPR036709">
    <property type="entry name" value="Autotransporte_beta_dom_sf"/>
</dbReference>
<evidence type="ECO:0000256" key="2">
    <source>
        <dbReference type="SAM" id="SignalP"/>
    </source>
</evidence>
<dbReference type="GO" id="GO:0009279">
    <property type="term" value="C:cell outer membrane"/>
    <property type="evidence" value="ECO:0007669"/>
    <property type="project" value="InterPro"/>
</dbReference>
<sequence length="306" mass="34009">MLPGVKGRLRLVAAALLLTVRLAGAHTSEAPTPGMPQTPHGTPSQAHGQEAQVLATQKPDLPSQEEGVNVITPSDEPRVPMQNPSRGIAVPGDTMVDNDVYHQFLLDRLETVRTRDATGWAWDMQGWFGKDLDRLWLKTEGERLFGQTADAKVEALWGHAFATFWDWQAGVRRDFGGGPTRTWAAFGVQGLAPYWFDVEATLYVSNGGRLAARVRATYDVRLSQRSALTPEIEANVYSKTDQAREIGRGLADVRLGLRLRYELRRDFAPYIGVVWSRKLGRSAEFARAAGQDAVNKQIVAGIRWWF</sequence>
<dbReference type="GO" id="GO:0005507">
    <property type="term" value="F:copper ion binding"/>
    <property type="evidence" value="ECO:0007669"/>
    <property type="project" value="InterPro"/>
</dbReference>
<dbReference type="RefSeq" id="WP_004635281.1">
    <property type="nucleotide sequence ID" value="NZ_CP084361.1"/>
</dbReference>
<gene>
    <name evidence="3" type="ORF">DEE74_27505</name>
</gene>
<dbReference type="Pfam" id="PF05275">
    <property type="entry name" value="CopB"/>
    <property type="match status" value="1"/>
</dbReference>
<evidence type="ECO:0000313" key="4">
    <source>
        <dbReference type="Proteomes" id="UP001199322"/>
    </source>
</evidence>